<proteinExistence type="predicted"/>
<sequence length="126" mass="14253">MFNSLFHTFTEYFKWEVFVVLLSRSSGVWNLEDKRASDRTVCVRICMHIYICEPLVSPVVQEWLACTSVLPLLLPGRGFCLALAQSVDQNRRQDGDAMDCATLLLAPVTDVAAALLHVQCRCLEFQ</sequence>
<accession>A0A8J4XLX4</accession>
<gene>
    <name evidence="1" type="ORF">GWK47_023759</name>
</gene>
<dbReference type="Proteomes" id="UP000770661">
    <property type="component" value="Unassembled WGS sequence"/>
</dbReference>
<keyword evidence="2" id="KW-1185">Reference proteome</keyword>
<organism evidence="1 2">
    <name type="scientific">Chionoecetes opilio</name>
    <name type="common">Atlantic snow crab</name>
    <name type="synonym">Cancer opilio</name>
    <dbReference type="NCBI Taxonomy" id="41210"/>
    <lineage>
        <taxon>Eukaryota</taxon>
        <taxon>Metazoa</taxon>
        <taxon>Ecdysozoa</taxon>
        <taxon>Arthropoda</taxon>
        <taxon>Crustacea</taxon>
        <taxon>Multicrustacea</taxon>
        <taxon>Malacostraca</taxon>
        <taxon>Eumalacostraca</taxon>
        <taxon>Eucarida</taxon>
        <taxon>Decapoda</taxon>
        <taxon>Pleocyemata</taxon>
        <taxon>Brachyura</taxon>
        <taxon>Eubrachyura</taxon>
        <taxon>Majoidea</taxon>
        <taxon>Majidae</taxon>
        <taxon>Chionoecetes</taxon>
    </lineage>
</organism>
<reference evidence="1" key="1">
    <citation type="submission" date="2020-07" db="EMBL/GenBank/DDBJ databases">
        <title>The High-quality genome of the commercially important snow crab, Chionoecetes opilio.</title>
        <authorList>
            <person name="Jeong J.-H."/>
            <person name="Ryu S."/>
        </authorList>
    </citation>
    <scope>NUCLEOTIDE SEQUENCE</scope>
    <source>
        <strain evidence="1">MADBK_172401_WGS</strain>
        <tissue evidence="1">Digestive gland</tissue>
    </source>
</reference>
<evidence type="ECO:0000313" key="2">
    <source>
        <dbReference type="Proteomes" id="UP000770661"/>
    </source>
</evidence>
<name>A0A8J4XLX4_CHIOP</name>
<comment type="caution">
    <text evidence="1">The sequence shown here is derived from an EMBL/GenBank/DDBJ whole genome shotgun (WGS) entry which is preliminary data.</text>
</comment>
<dbReference type="AlphaFoldDB" id="A0A8J4XLX4"/>
<dbReference type="EMBL" id="JACEEZ010024640">
    <property type="protein sequence ID" value="KAG0709971.1"/>
    <property type="molecule type" value="Genomic_DNA"/>
</dbReference>
<protein>
    <submittedName>
        <fullName evidence="1">Uncharacterized protein</fullName>
    </submittedName>
</protein>
<evidence type="ECO:0000313" key="1">
    <source>
        <dbReference type="EMBL" id="KAG0709971.1"/>
    </source>
</evidence>